<organism evidence="4">
    <name type="scientific">Darwinula stevensoni</name>
    <dbReference type="NCBI Taxonomy" id="69355"/>
    <lineage>
        <taxon>Eukaryota</taxon>
        <taxon>Metazoa</taxon>
        <taxon>Ecdysozoa</taxon>
        <taxon>Arthropoda</taxon>
        <taxon>Crustacea</taxon>
        <taxon>Oligostraca</taxon>
        <taxon>Ostracoda</taxon>
        <taxon>Podocopa</taxon>
        <taxon>Podocopida</taxon>
        <taxon>Darwinulocopina</taxon>
        <taxon>Darwinuloidea</taxon>
        <taxon>Darwinulidae</taxon>
        <taxon>Darwinula</taxon>
    </lineage>
</organism>
<dbReference type="InterPro" id="IPR003595">
    <property type="entry name" value="Tyr_Pase_cat"/>
</dbReference>
<dbReference type="InterPro" id="IPR050348">
    <property type="entry name" value="Protein-Tyr_Phosphatase"/>
</dbReference>
<dbReference type="GO" id="GO:0004725">
    <property type="term" value="F:protein tyrosine phosphatase activity"/>
    <property type="evidence" value="ECO:0007669"/>
    <property type="project" value="InterPro"/>
</dbReference>
<dbReference type="InterPro" id="IPR029021">
    <property type="entry name" value="Prot-tyrosine_phosphatase-like"/>
</dbReference>
<dbReference type="PANTHER" id="PTHR19134:SF534">
    <property type="entry name" value="LD27988P"/>
    <property type="match status" value="1"/>
</dbReference>
<dbReference type="EMBL" id="LR899921">
    <property type="protein sequence ID" value="CAD7243304.1"/>
    <property type="molecule type" value="Genomic_DNA"/>
</dbReference>
<dbReference type="Gene3D" id="3.90.190.10">
    <property type="entry name" value="Protein tyrosine phosphatase superfamily"/>
    <property type="match status" value="3"/>
</dbReference>
<reference evidence="4" key="1">
    <citation type="submission" date="2020-11" db="EMBL/GenBank/DDBJ databases">
        <authorList>
            <person name="Tran Van P."/>
        </authorList>
    </citation>
    <scope>NUCLEOTIDE SEQUENCE</scope>
</reference>
<dbReference type="PANTHER" id="PTHR19134">
    <property type="entry name" value="RECEPTOR-TYPE TYROSINE-PROTEIN PHOSPHATASE"/>
    <property type="match status" value="1"/>
</dbReference>
<dbReference type="OrthoDB" id="10051650at2759"/>
<feature type="domain" description="Tyrosine-protein phosphatase" evidence="2">
    <location>
        <begin position="367"/>
        <end position="468"/>
    </location>
</feature>
<gene>
    <name evidence="4" type="ORF">DSTB1V02_LOCUS3229</name>
</gene>
<proteinExistence type="predicted"/>
<dbReference type="PROSITE" id="PS50055">
    <property type="entry name" value="TYR_PHOSPHATASE_PTP"/>
    <property type="match status" value="1"/>
</dbReference>
<name>A0A7R8X3F9_9CRUS</name>
<protein>
    <recommendedName>
        <fullName evidence="6">Tyrosine-protein phosphatase non-receptor type 9</fullName>
    </recommendedName>
</protein>
<dbReference type="Pfam" id="PF00102">
    <property type="entry name" value="Y_phosphatase"/>
    <property type="match status" value="1"/>
</dbReference>
<dbReference type="CDD" id="cd00170">
    <property type="entry name" value="SEC14"/>
    <property type="match status" value="1"/>
</dbReference>
<evidence type="ECO:0000313" key="4">
    <source>
        <dbReference type="EMBL" id="CAD7243304.1"/>
    </source>
</evidence>
<dbReference type="Gene3D" id="3.40.525.10">
    <property type="entry name" value="CRAL-TRIO lipid binding domain"/>
    <property type="match status" value="1"/>
</dbReference>
<dbReference type="Proteomes" id="UP000677054">
    <property type="component" value="Unassembled WGS sequence"/>
</dbReference>
<dbReference type="InterPro" id="IPR001251">
    <property type="entry name" value="CRAL-TRIO_dom"/>
</dbReference>
<dbReference type="SUPFAM" id="SSF52087">
    <property type="entry name" value="CRAL/TRIO domain"/>
    <property type="match status" value="1"/>
</dbReference>
<feature type="compositionally biased region" description="Polar residues" evidence="1">
    <location>
        <begin position="273"/>
        <end position="298"/>
    </location>
</feature>
<feature type="domain" description="CRAL-TRIO" evidence="3">
    <location>
        <begin position="78"/>
        <end position="237"/>
    </location>
</feature>
<dbReference type="SMART" id="SM00516">
    <property type="entry name" value="SEC14"/>
    <property type="match status" value="1"/>
</dbReference>
<dbReference type="SMART" id="SM00404">
    <property type="entry name" value="PTPc_motif"/>
    <property type="match status" value="1"/>
</dbReference>
<dbReference type="Pfam" id="PF00650">
    <property type="entry name" value="CRAL_TRIO"/>
    <property type="match status" value="1"/>
</dbReference>
<evidence type="ECO:0000256" key="1">
    <source>
        <dbReference type="SAM" id="MobiDB-lite"/>
    </source>
</evidence>
<keyword evidence="5" id="KW-1185">Reference proteome</keyword>
<dbReference type="SUPFAM" id="SSF52799">
    <property type="entry name" value="(Phosphotyrosine protein) phosphatases II"/>
    <property type="match status" value="1"/>
</dbReference>
<evidence type="ECO:0000313" key="5">
    <source>
        <dbReference type="Proteomes" id="UP000677054"/>
    </source>
</evidence>
<sequence length="539" mass="60524">MPSTQMAPLSPEEELVTKAFIKRVNDARQERNGGPISWNTAVKFMMARKFSLERALLLYQLHENTRAREGLVNFDPTKDPLRKELETQKFTILPKRDSSGAAIAVFTAHLHDPSLSSHVTTLQGIVYQLDVALESTETQRSGLIFIYDMTDSKYANFDYDLSQKILTLLKGAYPARLKKVLIVTAPLWFKAPFKILRLFVREKLRDRVYTVSTPQLWSHIPIDSLPKELGGKLEVNHTGWLIECLQSVTYQGSDFTDFSADLLLTTPGKNHSSSWADVSHSQGSSEEGQPSVEGSQGSDDGLSSRKKSFDKKLSGLVLPNGHPHSTPSLASEGSEDESSASLPSEYSHPMNMEQLLEHVKSHGKAGLYAEYAELKSSSLFGSFEVSRSRPNVCKNRYTDVLCYDHSRVVLEKQEADPHSDYINANFVNGYKQEKAFIFTQGPLPRTFSDFWHMIWEQQGGETREVIHLQFTSWPDYGVPQSAAAMLGFLAHIRSQRAHSIQMPDQYVFCYMALLEHAITVGLLSPDSLENLDGDHTDSD</sequence>
<dbReference type="SMART" id="SM00194">
    <property type="entry name" value="PTPc"/>
    <property type="match status" value="1"/>
</dbReference>
<accession>A0A7R8X3F9</accession>
<dbReference type="EMBL" id="CAJPEV010000404">
    <property type="protein sequence ID" value="CAG0884932.1"/>
    <property type="molecule type" value="Genomic_DNA"/>
</dbReference>
<dbReference type="InterPro" id="IPR036865">
    <property type="entry name" value="CRAL-TRIO_dom_sf"/>
</dbReference>
<dbReference type="PROSITE" id="PS50191">
    <property type="entry name" value="CRAL_TRIO"/>
    <property type="match status" value="1"/>
</dbReference>
<evidence type="ECO:0008006" key="6">
    <source>
        <dbReference type="Google" id="ProtNLM"/>
    </source>
</evidence>
<evidence type="ECO:0000259" key="2">
    <source>
        <dbReference type="PROSITE" id="PS50055"/>
    </source>
</evidence>
<dbReference type="PRINTS" id="PR00700">
    <property type="entry name" value="PRTYPHPHTASE"/>
</dbReference>
<evidence type="ECO:0000259" key="3">
    <source>
        <dbReference type="PROSITE" id="PS50191"/>
    </source>
</evidence>
<dbReference type="AlphaFoldDB" id="A0A7R8X3F9"/>
<dbReference type="FunFam" id="3.40.525.10:FF:000005">
    <property type="entry name" value="Tyrosine-protein phosphatase non-receptor type 9"/>
    <property type="match status" value="1"/>
</dbReference>
<feature type="region of interest" description="Disordered" evidence="1">
    <location>
        <begin position="273"/>
        <end position="346"/>
    </location>
</feature>
<dbReference type="InterPro" id="IPR000242">
    <property type="entry name" value="PTP_cat"/>
</dbReference>